<dbReference type="PIRSF" id="PIRSF035170">
    <property type="entry name" value="HD_phosphohydro"/>
    <property type="match status" value="1"/>
</dbReference>
<gene>
    <name evidence="1" type="ORF">GCM10023186_13180</name>
</gene>
<evidence type="ECO:0000313" key="2">
    <source>
        <dbReference type="Proteomes" id="UP001500454"/>
    </source>
</evidence>
<dbReference type="Proteomes" id="UP001500454">
    <property type="component" value="Unassembled WGS sequence"/>
</dbReference>
<reference evidence="2" key="1">
    <citation type="journal article" date="2019" name="Int. J. Syst. Evol. Microbiol.">
        <title>The Global Catalogue of Microorganisms (GCM) 10K type strain sequencing project: providing services to taxonomists for standard genome sequencing and annotation.</title>
        <authorList>
            <consortium name="The Broad Institute Genomics Platform"/>
            <consortium name="The Broad Institute Genome Sequencing Center for Infectious Disease"/>
            <person name="Wu L."/>
            <person name="Ma J."/>
        </authorList>
    </citation>
    <scope>NUCLEOTIDE SEQUENCE [LARGE SCALE GENOMIC DNA]</scope>
    <source>
        <strain evidence="2">JCM 17924</strain>
    </source>
</reference>
<dbReference type="EMBL" id="BAABHA010000002">
    <property type="protein sequence ID" value="GAA4377739.1"/>
    <property type="molecule type" value="Genomic_DNA"/>
</dbReference>
<dbReference type="InterPro" id="IPR009218">
    <property type="entry name" value="HD_phosphohydro"/>
</dbReference>
<dbReference type="SUPFAM" id="SSF109604">
    <property type="entry name" value="HD-domain/PDEase-like"/>
    <property type="match status" value="1"/>
</dbReference>
<dbReference type="PANTHER" id="PTHR21174:SF0">
    <property type="entry name" value="HD PHOSPHOHYDROLASE FAMILY PROTEIN-RELATED"/>
    <property type="match status" value="1"/>
</dbReference>
<evidence type="ECO:0008006" key="3">
    <source>
        <dbReference type="Google" id="ProtNLM"/>
    </source>
</evidence>
<keyword evidence="2" id="KW-1185">Reference proteome</keyword>
<comment type="caution">
    <text evidence="1">The sequence shown here is derived from an EMBL/GenBank/DDBJ whole genome shotgun (WGS) entry which is preliminary data.</text>
</comment>
<protein>
    <recommendedName>
        <fullName evidence="3">Metal-dependent HD superfamily phosphohydrolase</fullName>
    </recommendedName>
</protein>
<accession>A0ABP8IWU2</accession>
<organism evidence="1 2">
    <name type="scientific">Hymenobacter koreensis</name>
    <dbReference type="NCBI Taxonomy" id="1084523"/>
    <lineage>
        <taxon>Bacteria</taxon>
        <taxon>Pseudomonadati</taxon>
        <taxon>Bacteroidota</taxon>
        <taxon>Cytophagia</taxon>
        <taxon>Cytophagales</taxon>
        <taxon>Hymenobacteraceae</taxon>
        <taxon>Hymenobacter</taxon>
    </lineage>
</organism>
<name>A0ABP8IWU2_9BACT</name>
<dbReference type="RefSeq" id="WP_345222459.1">
    <property type="nucleotide sequence ID" value="NZ_BAABHA010000002.1"/>
</dbReference>
<proteinExistence type="predicted"/>
<evidence type="ECO:0000313" key="1">
    <source>
        <dbReference type="EMBL" id="GAA4377739.1"/>
    </source>
</evidence>
<sequence length="220" mass="24954">MPASETSFSVENLAARWQQRAASLFPEPEAAEAAWQRIQRDYSGVGRHYHALSHLQAMFAVLDTHPETAAAPDPVVLELAVWFHDIVYQPLRSDNESRSADCARQLLQTTTLTASQHTRLNRLIRRTQHHATTEPDDALDTALLLDADLWVLGASPEAYQQYARQIRQEYLIVPGFLYRPGRRKVLQQLLDAPQLYRTGFAREQREAAARENLAAELAEL</sequence>
<dbReference type="PANTHER" id="PTHR21174">
    <property type="match status" value="1"/>
</dbReference>
<dbReference type="Gene3D" id="1.10.3210.10">
    <property type="entry name" value="Hypothetical protein af1432"/>
    <property type="match status" value="1"/>
</dbReference>